<evidence type="ECO:0000313" key="7">
    <source>
        <dbReference type="EMBL" id="AEA33067.1"/>
    </source>
</evidence>
<dbReference type="Gene3D" id="3.40.50.150">
    <property type="entry name" value="Vaccinia Virus protein VP39"/>
    <property type="match status" value="1"/>
</dbReference>
<dbReference type="SUPFAM" id="SSF53335">
    <property type="entry name" value="S-adenosyl-L-methionine-dependent methyltransferases"/>
    <property type="match status" value="1"/>
</dbReference>
<evidence type="ECO:0000256" key="1">
    <source>
        <dbReference type="ARBA" id="ARBA00022490"/>
    </source>
</evidence>
<dbReference type="OrthoDB" id="9808773at2"/>
<keyword evidence="8" id="KW-1185">Reference proteome</keyword>
<dbReference type="EC" id="2.1.1.-" evidence="6"/>
<dbReference type="GO" id="GO:0070043">
    <property type="term" value="F:rRNA (guanine-N7-)-methyltransferase activity"/>
    <property type="evidence" value="ECO:0007669"/>
    <property type="project" value="UniProtKB-UniRule"/>
</dbReference>
<dbReference type="STRING" id="760142.Hipma_0087"/>
<dbReference type="PIRSF" id="PIRSF003078">
    <property type="entry name" value="GidB"/>
    <property type="match status" value="1"/>
</dbReference>
<dbReference type="eggNOG" id="COG0357">
    <property type="taxonomic scope" value="Bacteria"/>
</dbReference>
<sequence length="195" mass="22378">MKDLKTRLEKVFKKVDIPQNGTEKLITYIETLQEWNKNIALISKREENIVNHLVAPSLLFFKFFRDNNLSVVDIGSGAGFPAVVIKIYKPSLDVIMIEPNNKKAAFLNYICAKLKLKCNIINKRIEQINNPIECDVITARALNIKPLIEEIRKKIKGGYLFWLTAKDNHLPLELKGEILFKQHCAKLYIITEQAG</sequence>
<dbReference type="NCBIfam" id="TIGR00138">
    <property type="entry name" value="rsmG_gidB"/>
    <property type="match status" value="1"/>
</dbReference>
<dbReference type="InParanoid" id="F2LWT9"/>
<dbReference type="Pfam" id="PF02527">
    <property type="entry name" value="GidB"/>
    <property type="match status" value="1"/>
</dbReference>
<feature type="binding site" evidence="6">
    <location>
        <position position="75"/>
    </location>
    <ligand>
        <name>S-adenosyl-L-methionine</name>
        <dbReference type="ChEBI" id="CHEBI:59789"/>
    </ligand>
</feature>
<comment type="subcellular location">
    <subcellularLocation>
        <location evidence="6">Cytoplasm</location>
    </subcellularLocation>
</comment>
<evidence type="ECO:0000256" key="6">
    <source>
        <dbReference type="HAMAP-Rule" id="MF_00074"/>
    </source>
</evidence>
<feature type="binding site" evidence="6">
    <location>
        <position position="140"/>
    </location>
    <ligand>
        <name>S-adenosyl-L-methionine</name>
        <dbReference type="ChEBI" id="CHEBI:59789"/>
    </ligand>
</feature>
<dbReference type="KEGG" id="hmr:Hipma_0087"/>
<dbReference type="RefSeq" id="WP_013681112.1">
    <property type="nucleotide sequence ID" value="NC_015318.1"/>
</dbReference>
<feature type="binding site" evidence="6">
    <location>
        <begin position="125"/>
        <end position="126"/>
    </location>
    <ligand>
        <name>S-adenosyl-L-methionine</name>
        <dbReference type="ChEBI" id="CHEBI:59789"/>
    </ligand>
</feature>
<keyword evidence="5 6" id="KW-0949">S-adenosyl-L-methionine</keyword>
<evidence type="ECO:0000256" key="3">
    <source>
        <dbReference type="ARBA" id="ARBA00022603"/>
    </source>
</evidence>
<dbReference type="HOGENOM" id="CLU_1394679_0_0_7"/>
<keyword evidence="4 6" id="KW-0808">Transferase</keyword>
<dbReference type="Proteomes" id="UP000008139">
    <property type="component" value="Chromosome"/>
</dbReference>
<comment type="function">
    <text evidence="6">Specifically methylates the N7 position of a guanine in 16S rRNA.</text>
</comment>
<name>F2LWT9_HIPMA</name>
<keyword evidence="1 6" id="KW-0963">Cytoplasm</keyword>
<organism evidence="7 8">
    <name type="scientific">Hippea maritima (strain ATCC 700847 / DSM 10411 / MH2)</name>
    <dbReference type="NCBI Taxonomy" id="760142"/>
    <lineage>
        <taxon>Bacteria</taxon>
        <taxon>Pseudomonadati</taxon>
        <taxon>Campylobacterota</taxon>
        <taxon>Desulfurellia</taxon>
        <taxon>Desulfurellales</taxon>
        <taxon>Hippeaceae</taxon>
        <taxon>Hippea</taxon>
    </lineage>
</organism>
<dbReference type="AlphaFoldDB" id="F2LWT9"/>
<gene>
    <name evidence="6" type="primary">rsmG</name>
    <name evidence="7" type="ordered locus">Hipma_0087</name>
</gene>
<comment type="caution">
    <text evidence="6">Lacks conserved residue(s) required for the propagation of feature annotation.</text>
</comment>
<dbReference type="GO" id="GO:0005829">
    <property type="term" value="C:cytosol"/>
    <property type="evidence" value="ECO:0007669"/>
    <property type="project" value="TreeGrafter"/>
</dbReference>
<evidence type="ECO:0000256" key="5">
    <source>
        <dbReference type="ARBA" id="ARBA00022691"/>
    </source>
</evidence>
<keyword evidence="2 6" id="KW-0698">rRNA processing</keyword>
<dbReference type="PANTHER" id="PTHR31760">
    <property type="entry name" value="S-ADENOSYL-L-METHIONINE-DEPENDENT METHYLTRANSFERASES SUPERFAMILY PROTEIN"/>
    <property type="match status" value="1"/>
</dbReference>
<reference evidence="8" key="2">
    <citation type="submission" date="2011-03" db="EMBL/GenBank/DDBJ databases">
        <title>The complete genome of Hippea maritima DSM 10411.</title>
        <authorList>
            <consortium name="US DOE Joint Genome Institute (JGI-PGF)"/>
            <person name="Lucas S."/>
            <person name="Copeland A."/>
            <person name="Lapidus A."/>
            <person name="Bruce D."/>
            <person name="Goodwin L."/>
            <person name="Pitluck S."/>
            <person name="Peters L."/>
            <person name="Kyrpides N."/>
            <person name="Mavromatis K."/>
            <person name="Pagani I."/>
            <person name="Ivanova N."/>
            <person name="Mikhailova N."/>
            <person name="Lu M."/>
            <person name="Detter J.C."/>
            <person name="Tapia R."/>
            <person name="Han C."/>
            <person name="Land M."/>
            <person name="Hauser L."/>
            <person name="Markowitz V."/>
            <person name="Cheng J.-F."/>
            <person name="Hugenholtz P."/>
            <person name="Woyke T."/>
            <person name="Wu D."/>
            <person name="Spring S."/>
            <person name="Schroeder M."/>
            <person name="Brambilla E."/>
            <person name="Klenk H.-P."/>
            <person name="Eisen J.A."/>
        </authorList>
    </citation>
    <scope>NUCLEOTIDE SEQUENCE [LARGE SCALE GENOMIC DNA]</scope>
    <source>
        <strain evidence="8">ATCC 700847 / DSM 10411 / MH2</strain>
    </source>
</reference>
<accession>F2LWT9</accession>
<dbReference type="FunCoup" id="F2LWT9">
    <property type="interactions" value="408"/>
</dbReference>
<dbReference type="InterPro" id="IPR029063">
    <property type="entry name" value="SAM-dependent_MTases_sf"/>
</dbReference>
<keyword evidence="3 6" id="KW-0489">Methyltransferase</keyword>
<dbReference type="HAMAP" id="MF_00074">
    <property type="entry name" value="16SrRNA_methyltr_G"/>
    <property type="match status" value="1"/>
</dbReference>
<comment type="similarity">
    <text evidence="6">Belongs to the methyltransferase superfamily. RNA methyltransferase RsmG family.</text>
</comment>
<evidence type="ECO:0000313" key="8">
    <source>
        <dbReference type="Proteomes" id="UP000008139"/>
    </source>
</evidence>
<proteinExistence type="inferred from homology"/>
<protein>
    <recommendedName>
        <fullName evidence="6">Ribosomal RNA small subunit methyltransferase G</fullName>
        <ecNumber evidence="6">2.1.1.-</ecNumber>
    </recommendedName>
    <alternativeName>
        <fullName evidence="6">16S rRNA 7-methylguanosine methyltransferase</fullName>
        <shortName evidence="6">16S rRNA m7G methyltransferase</shortName>
    </alternativeName>
</protein>
<evidence type="ECO:0000256" key="4">
    <source>
        <dbReference type="ARBA" id="ARBA00022679"/>
    </source>
</evidence>
<dbReference type="PANTHER" id="PTHR31760:SF0">
    <property type="entry name" value="S-ADENOSYL-L-METHIONINE-DEPENDENT METHYLTRANSFERASES SUPERFAMILY PROTEIN"/>
    <property type="match status" value="1"/>
</dbReference>
<evidence type="ECO:0000256" key="2">
    <source>
        <dbReference type="ARBA" id="ARBA00022552"/>
    </source>
</evidence>
<dbReference type="EMBL" id="CP002606">
    <property type="protein sequence ID" value="AEA33067.1"/>
    <property type="molecule type" value="Genomic_DNA"/>
</dbReference>
<feature type="binding site" evidence="6">
    <location>
        <position position="80"/>
    </location>
    <ligand>
        <name>S-adenosyl-L-methionine</name>
        <dbReference type="ChEBI" id="CHEBI:59789"/>
    </ligand>
</feature>
<dbReference type="InterPro" id="IPR003682">
    <property type="entry name" value="rRNA_ssu_MeTfrase_G"/>
</dbReference>
<reference evidence="7 8" key="1">
    <citation type="journal article" date="2011" name="Stand. Genomic Sci.">
        <title>Complete genome sequence of the thermophilic sulfur-reducer Hippea maritima type strain (MH(2)).</title>
        <authorList>
            <person name="Huntemann M."/>
            <person name="Lu M."/>
            <person name="Nolan M."/>
            <person name="Lapidus A."/>
            <person name="Lucas S."/>
            <person name="Hammon N."/>
            <person name="Deshpande S."/>
            <person name="Cheng J.F."/>
            <person name="Tapia R."/>
            <person name="Han C."/>
            <person name="Goodwin L."/>
            <person name="Pitluck S."/>
            <person name="Liolios K."/>
            <person name="Pagani I."/>
            <person name="Ivanova N."/>
            <person name="Ovchinikova G."/>
            <person name="Pati A."/>
            <person name="Chen A."/>
            <person name="Palaniappan K."/>
            <person name="Land M."/>
            <person name="Hauser L."/>
            <person name="Jeffries C.D."/>
            <person name="Detter J.C."/>
            <person name="Brambilla E.M."/>
            <person name="Rohde M."/>
            <person name="Spring S."/>
            <person name="Goker M."/>
            <person name="Woyke T."/>
            <person name="Bristow J."/>
            <person name="Eisen J.A."/>
            <person name="Markowitz V."/>
            <person name="Hugenholtz P."/>
            <person name="Kyrpides N.C."/>
            <person name="Klenk H.P."/>
            <person name="Mavromatis K."/>
        </authorList>
    </citation>
    <scope>NUCLEOTIDE SEQUENCE [LARGE SCALE GENOMIC DNA]</scope>
    <source>
        <strain evidence="8">ATCC 700847 / DSM 10411 / MH2</strain>
    </source>
</reference>